<dbReference type="PANTHER" id="PTHR47628">
    <property type="match status" value="1"/>
</dbReference>
<dbReference type="Gene3D" id="3.40.50.2300">
    <property type="match status" value="2"/>
</dbReference>
<accession>A0A485D1C6</accession>
<keyword evidence="1" id="KW-0503">Monooxygenase</keyword>
<reference evidence="1 2" key="1">
    <citation type="submission" date="2019-03" db="EMBL/GenBank/DDBJ databases">
        <authorList>
            <consortium name="Pathogen Informatics"/>
        </authorList>
    </citation>
    <scope>NUCLEOTIDE SEQUENCE [LARGE SCALE GENOMIC DNA]</scope>
    <source>
        <strain evidence="1 2">NCTC12993</strain>
    </source>
</reference>
<dbReference type="EC" id="1.14.13.48" evidence="1"/>
<dbReference type="GO" id="GO:0004497">
    <property type="term" value="F:monooxygenase activity"/>
    <property type="evidence" value="ECO:0007669"/>
    <property type="project" value="UniProtKB-KW"/>
</dbReference>
<keyword evidence="1" id="KW-0560">Oxidoreductase</keyword>
<evidence type="ECO:0000313" key="1">
    <source>
        <dbReference type="EMBL" id="VFS90882.1"/>
    </source>
</evidence>
<dbReference type="PANTHER" id="PTHR47628:SF1">
    <property type="entry name" value="ALIPHATIC AMIDASE EXPRESSION-REGULATING PROTEIN"/>
    <property type="match status" value="1"/>
</dbReference>
<dbReference type="SUPFAM" id="SSF53822">
    <property type="entry name" value="Periplasmic binding protein-like I"/>
    <property type="match status" value="1"/>
</dbReference>
<dbReference type="EMBL" id="CAADJD010000034">
    <property type="protein sequence ID" value="VFS90882.1"/>
    <property type="molecule type" value="Genomic_DNA"/>
</dbReference>
<dbReference type="AlphaFoldDB" id="A0A485D1C6"/>
<keyword evidence="2" id="KW-1185">Reference proteome</keyword>
<evidence type="ECO:0000313" key="2">
    <source>
        <dbReference type="Proteomes" id="UP000401081"/>
    </source>
</evidence>
<dbReference type="InterPro" id="IPR028082">
    <property type="entry name" value="Peripla_BP_I"/>
</dbReference>
<name>A0A485D1C6_KLUCR</name>
<gene>
    <name evidence="1" type="ORF">NCTC12993_07525</name>
</gene>
<sequence length="80" mass="8865">MVTNDPMEATYVGIHMWAQAVEKAGTTDVDKVRAAMAGQTFAAPSGFTLTMDATNHHLHKPVMIGEIEENGQFNVVWKYR</sequence>
<dbReference type="Proteomes" id="UP000401081">
    <property type="component" value="Unassembled WGS sequence"/>
</dbReference>
<organism evidence="1 2">
    <name type="scientific">Kluyvera cryocrescens</name>
    <name type="common">Kluyvera citrophila</name>
    <dbReference type="NCBI Taxonomy" id="580"/>
    <lineage>
        <taxon>Bacteria</taxon>
        <taxon>Pseudomonadati</taxon>
        <taxon>Pseudomonadota</taxon>
        <taxon>Gammaproteobacteria</taxon>
        <taxon>Enterobacterales</taxon>
        <taxon>Enterobacteriaceae</taxon>
        <taxon>Kluyvera</taxon>
    </lineage>
</organism>
<proteinExistence type="predicted"/>
<dbReference type="Pfam" id="PF13433">
    <property type="entry name" value="Peripla_BP_5"/>
    <property type="match status" value="1"/>
</dbReference>
<protein>
    <submittedName>
        <fullName evidence="1">(S)-limonene 6-monooxygenase</fullName>
        <ecNumber evidence="1">1.14.13.48</ecNumber>
    </submittedName>
</protein>